<protein>
    <recommendedName>
        <fullName evidence="3">YhcH/YjgK/YiaL family protein</fullName>
    </recommendedName>
</protein>
<dbReference type="InterPro" id="IPR004375">
    <property type="entry name" value="NanQ/TabA/YiaL"/>
</dbReference>
<name>A0A0C7GAL3_PARSO</name>
<dbReference type="NCBIfam" id="TIGR00022">
    <property type="entry name" value="YhcH/YjgK/YiaL family protein"/>
    <property type="match status" value="1"/>
</dbReference>
<evidence type="ECO:0000313" key="1">
    <source>
        <dbReference type="EMBL" id="CEQ04873.1"/>
    </source>
</evidence>
<sequence>MIFGNIAHEKTYSNINKDLLTCFEYAKNNSLVDLEKGSYAIDGEDIFVNIVEYETVEKEERFWEAHKKYIDIHYMLEGSERIDIGFIENLIQKEYKEKDDFLPLEGEANGYVTLEKGDFLICYPEDAHMTAIKVNEKNKVKKAIFKVILR</sequence>
<reference evidence="1 2" key="1">
    <citation type="submission" date="2015-01" db="EMBL/GenBank/DDBJ databases">
        <authorList>
            <person name="Aslett A.Martin."/>
            <person name="De Silva Nishadi"/>
        </authorList>
    </citation>
    <scope>NUCLEOTIDE SEQUENCE [LARGE SCALE GENOMIC DNA]</scope>
    <source>
        <strain evidence="1 2">R28058</strain>
    </source>
</reference>
<dbReference type="Gene3D" id="2.60.120.370">
    <property type="entry name" value="YhcH/YjgK/YiaL"/>
    <property type="match status" value="1"/>
</dbReference>
<dbReference type="InterPro" id="IPR037012">
    <property type="entry name" value="NanQ/TabA/YiaL_sf"/>
</dbReference>
<dbReference type="PANTHER" id="PTHR34986">
    <property type="entry name" value="EVOLVED BETA-GALACTOSIDASE SUBUNIT BETA"/>
    <property type="match status" value="1"/>
</dbReference>
<organism evidence="1 2">
    <name type="scientific">Paraclostridium sordellii</name>
    <name type="common">Clostridium sordellii</name>
    <dbReference type="NCBI Taxonomy" id="1505"/>
    <lineage>
        <taxon>Bacteria</taxon>
        <taxon>Bacillati</taxon>
        <taxon>Bacillota</taxon>
        <taxon>Clostridia</taxon>
        <taxon>Peptostreptococcales</taxon>
        <taxon>Peptostreptococcaceae</taxon>
        <taxon>Paraclostridium</taxon>
    </lineage>
</organism>
<dbReference type="PANTHER" id="PTHR34986:SF1">
    <property type="entry name" value="PROTEIN YIAL"/>
    <property type="match status" value="1"/>
</dbReference>
<dbReference type="GO" id="GO:0005829">
    <property type="term" value="C:cytosol"/>
    <property type="evidence" value="ECO:0007669"/>
    <property type="project" value="TreeGrafter"/>
</dbReference>
<proteinExistence type="predicted"/>
<accession>A0A0C7GAL3</accession>
<evidence type="ECO:0008006" key="3">
    <source>
        <dbReference type="Google" id="ProtNLM"/>
    </source>
</evidence>
<evidence type="ECO:0000313" key="2">
    <source>
        <dbReference type="Proteomes" id="UP000049127"/>
    </source>
</evidence>
<dbReference type="Pfam" id="PF04074">
    <property type="entry name" value="DUF386"/>
    <property type="match status" value="1"/>
</dbReference>
<dbReference type="AlphaFoldDB" id="A0A0C7GAL3"/>
<dbReference type="OrthoDB" id="9792756at2"/>
<dbReference type="RefSeq" id="WP_055337006.1">
    <property type="nucleotide sequence ID" value="NZ_CDNF01000031.1"/>
</dbReference>
<dbReference type="EMBL" id="CEKZ01000022">
    <property type="protein sequence ID" value="CEQ04873.1"/>
    <property type="molecule type" value="Genomic_DNA"/>
</dbReference>
<dbReference type="Proteomes" id="UP000049127">
    <property type="component" value="Unassembled WGS sequence"/>
</dbReference>
<gene>
    <name evidence="1" type="primary">tabA</name>
    <name evidence="1" type="ORF">R28058_25901</name>
</gene>
<dbReference type="SUPFAM" id="SSF51197">
    <property type="entry name" value="Clavaminate synthase-like"/>
    <property type="match status" value="1"/>
</dbReference>